<dbReference type="EMBL" id="JBIGHV010000003">
    <property type="protein sequence ID" value="MFG6430269.1"/>
    <property type="molecule type" value="Genomic_DNA"/>
</dbReference>
<evidence type="ECO:0000256" key="1">
    <source>
        <dbReference type="RuleBase" id="RU000408"/>
    </source>
</evidence>
<dbReference type="InterPro" id="IPR012340">
    <property type="entry name" value="NA-bd_OB-fold"/>
</dbReference>
<dbReference type="PANTHER" id="PTHR46565:SF20">
    <property type="entry name" value="COLD SHOCK DOMAIN-CONTAINING PROTEIN 4"/>
    <property type="match status" value="1"/>
</dbReference>
<dbReference type="RefSeq" id="WP_394478394.1">
    <property type="nucleotide sequence ID" value="NZ_JBIGHV010000003.1"/>
</dbReference>
<dbReference type="InterPro" id="IPR011129">
    <property type="entry name" value="CSD"/>
</dbReference>
<dbReference type="InterPro" id="IPR002059">
    <property type="entry name" value="CSP_DNA-bd"/>
</dbReference>
<sequence>MRSSGILRSWNEERGFGFIAPAQGGAELFVHISALPRDGSRPIVGETLTFELGRGKDGRPQAVNVVRTAVGADAPPPRRPSGKATRARTGSGLSTWLWRGATLVLLLVAGRWGYETFHARSHRLQLESQPPAVAAPDAMPASTAHRCDGRTQCTQMTSCAEATWFINHCPGTKMDSDSDGVPCEQQWCTGPGAR</sequence>
<dbReference type="InterPro" id="IPR019844">
    <property type="entry name" value="CSD_CS"/>
</dbReference>
<dbReference type="Pfam" id="PF05901">
    <property type="entry name" value="Excalibur"/>
    <property type="match status" value="1"/>
</dbReference>
<dbReference type="PROSITE" id="PS51857">
    <property type="entry name" value="CSD_2"/>
    <property type="match status" value="1"/>
</dbReference>
<evidence type="ECO:0000313" key="3">
    <source>
        <dbReference type="EMBL" id="MFG6430269.1"/>
    </source>
</evidence>
<dbReference type="Pfam" id="PF00313">
    <property type="entry name" value="CSD"/>
    <property type="match status" value="1"/>
</dbReference>
<comment type="subcellular location">
    <subcellularLocation>
        <location evidence="1">Cytoplasm</location>
    </subcellularLocation>
</comment>
<dbReference type="PANTHER" id="PTHR46565">
    <property type="entry name" value="COLD SHOCK DOMAIN PROTEIN 2"/>
    <property type="match status" value="1"/>
</dbReference>
<dbReference type="SUPFAM" id="SSF50249">
    <property type="entry name" value="Nucleic acid-binding proteins"/>
    <property type="match status" value="1"/>
</dbReference>
<feature type="domain" description="CSD" evidence="2">
    <location>
        <begin position="2"/>
        <end position="67"/>
    </location>
</feature>
<dbReference type="Gene3D" id="2.40.50.140">
    <property type="entry name" value="Nucleic acid-binding proteins"/>
    <property type="match status" value="1"/>
</dbReference>
<keyword evidence="4" id="KW-1185">Reference proteome</keyword>
<protein>
    <submittedName>
        <fullName evidence="3">Cold shock domain-containing protein</fullName>
    </submittedName>
</protein>
<proteinExistence type="predicted"/>
<reference evidence="3 4" key="1">
    <citation type="submission" date="2024-08" db="EMBL/GenBank/DDBJ databases">
        <authorList>
            <person name="Lu H."/>
        </authorList>
    </citation>
    <scope>NUCLEOTIDE SEQUENCE [LARGE SCALE GENOMIC DNA]</scope>
    <source>
        <strain evidence="3 4">LYH14W</strain>
    </source>
</reference>
<evidence type="ECO:0000313" key="4">
    <source>
        <dbReference type="Proteomes" id="UP001606210"/>
    </source>
</evidence>
<dbReference type="CDD" id="cd04458">
    <property type="entry name" value="CSP_CDS"/>
    <property type="match status" value="1"/>
</dbReference>
<accession>A0ABW7F2D4</accession>
<dbReference type="PROSITE" id="PS00352">
    <property type="entry name" value="CSD_1"/>
    <property type="match status" value="1"/>
</dbReference>
<gene>
    <name evidence="3" type="ORF">ACG00Y_10115</name>
</gene>
<dbReference type="SMART" id="SM00357">
    <property type="entry name" value="CSP"/>
    <property type="match status" value="1"/>
</dbReference>
<dbReference type="Proteomes" id="UP001606210">
    <property type="component" value="Unassembled WGS sequence"/>
</dbReference>
<name>A0ABW7F2D4_9BURK</name>
<comment type="caution">
    <text evidence="3">The sequence shown here is derived from an EMBL/GenBank/DDBJ whole genome shotgun (WGS) entry which is preliminary data.</text>
</comment>
<dbReference type="InterPro" id="IPR008613">
    <property type="entry name" value="Excalibur_Ca-bd_domain"/>
</dbReference>
<evidence type="ECO:0000259" key="2">
    <source>
        <dbReference type="PROSITE" id="PS51857"/>
    </source>
</evidence>
<organism evidence="3 4">
    <name type="scientific">Pelomonas parva</name>
    <dbReference type="NCBI Taxonomy" id="3299032"/>
    <lineage>
        <taxon>Bacteria</taxon>
        <taxon>Pseudomonadati</taxon>
        <taxon>Pseudomonadota</taxon>
        <taxon>Betaproteobacteria</taxon>
        <taxon>Burkholderiales</taxon>
        <taxon>Sphaerotilaceae</taxon>
        <taxon>Roseateles</taxon>
    </lineage>
</organism>